<accession>A0A1D3LCE2</accession>
<evidence type="ECO:0008006" key="3">
    <source>
        <dbReference type="Google" id="ProtNLM"/>
    </source>
</evidence>
<evidence type="ECO:0000313" key="1">
    <source>
        <dbReference type="EMBL" id="SCM00055.1"/>
    </source>
</evidence>
<reference evidence="1 2" key="1">
    <citation type="submission" date="2016-08" db="EMBL/GenBank/DDBJ databases">
        <authorList>
            <consortium name="Pathogen Informatics"/>
        </authorList>
    </citation>
    <scope>NUCLEOTIDE SEQUENCE [LARGE SCALE GENOMIC DNA]</scope>
    <source>
        <strain evidence="1 2">DK</strain>
    </source>
</reference>
<feature type="non-terminal residue" evidence="1">
    <location>
        <position position="1"/>
    </location>
</feature>
<dbReference type="EMBL" id="FMIO01000604">
    <property type="protein sequence ID" value="SCM00055.1"/>
    <property type="molecule type" value="Genomic_DNA"/>
</dbReference>
<evidence type="ECO:0000313" key="2">
    <source>
        <dbReference type="Proteomes" id="UP000195879"/>
    </source>
</evidence>
<gene>
    <name evidence="1" type="ORF">PCHDK_000563900</name>
</gene>
<name>A0A1D3LCE2_PLACE</name>
<sequence length="300" mass="35437">ETLKSKVSNYSEFITSATKFSKEYLEYINNSTDSLNDDIDTLQTKYNLNQTKKHMVSNITDITNDNNNLIEKEKEATQTINNLTKLFTIDFPNADANMLYNNKLQMTYFYSQLQKSIESIKQLYRKVRAFKLSNIYLINEKYSDISKQFDNILQLQKNKLTENLNNLKEIEQYVSDKKRNFLHTVNENTNSNFNTLKEIYDNIISRENKVHDIENVNNKENENIMLYTDTITKLTEKIQNILNFVTTYENNDNIIKQHIQDIDENDVSKIKEILKSTIQSFQQIQNKINEIKTQFYGNNC</sequence>
<dbReference type="Proteomes" id="UP000195879">
    <property type="component" value="Unassembled WGS sequence"/>
</dbReference>
<organism evidence="1 2">
    <name type="scientific">Plasmodium chabaudi adami</name>
    <dbReference type="NCBI Taxonomy" id="5826"/>
    <lineage>
        <taxon>Eukaryota</taxon>
        <taxon>Sar</taxon>
        <taxon>Alveolata</taxon>
        <taxon>Apicomplexa</taxon>
        <taxon>Aconoidasida</taxon>
        <taxon>Haemosporida</taxon>
        <taxon>Plasmodiidae</taxon>
        <taxon>Plasmodium</taxon>
        <taxon>Plasmodium (Vinckeia)</taxon>
    </lineage>
</organism>
<dbReference type="AlphaFoldDB" id="A0A1D3LCE2"/>
<proteinExistence type="predicted"/>
<protein>
    <recommendedName>
        <fullName evidence="3">Reticulocyte binding protein</fullName>
    </recommendedName>
</protein>